<organism evidence="1 2">
    <name type="scientific">Diphasiastrum complanatum</name>
    <name type="common">Issler's clubmoss</name>
    <name type="synonym">Lycopodium complanatum</name>
    <dbReference type="NCBI Taxonomy" id="34168"/>
    <lineage>
        <taxon>Eukaryota</taxon>
        <taxon>Viridiplantae</taxon>
        <taxon>Streptophyta</taxon>
        <taxon>Embryophyta</taxon>
        <taxon>Tracheophyta</taxon>
        <taxon>Lycopodiopsida</taxon>
        <taxon>Lycopodiales</taxon>
        <taxon>Lycopodiaceae</taxon>
        <taxon>Lycopodioideae</taxon>
        <taxon>Diphasiastrum</taxon>
    </lineage>
</organism>
<reference evidence="2" key="1">
    <citation type="journal article" date="2024" name="Proc. Natl. Acad. Sci. U.S.A.">
        <title>Extraordinary preservation of gene collinearity over three hundred million years revealed in homosporous lycophytes.</title>
        <authorList>
            <person name="Li C."/>
            <person name="Wickell D."/>
            <person name="Kuo L.Y."/>
            <person name="Chen X."/>
            <person name="Nie B."/>
            <person name="Liao X."/>
            <person name="Peng D."/>
            <person name="Ji J."/>
            <person name="Jenkins J."/>
            <person name="Williams M."/>
            <person name="Shu S."/>
            <person name="Plott C."/>
            <person name="Barry K."/>
            <person name="Rajasekar S."/>
            <person name="Grimwood J."/>
            <person name="Han X."/>
            <person name="Sun S."/>
            <person name="Hou Z."/>
            <person name="He W."/>
            <person name="Dai G."/>
            <person name="Sun C."/>
            <person name="Schmutz J."/>
            <person name="Leebens-Mack J.H."/>
            <person name="Li F.W."/>
            <person name="Wang L."/>
        </authorList>
    </citation>
    <scope>NUCLEOTIDE SEQUENCE [LARGE SCALE GENOMIC DNA]</scope>
    <source>
        <strain evidence="2">cv. PW_Plant_1</strain>
    </source>
</reference>
<protein>
    <submittedName>
        <fullName evidence="1">Uncharacterized protein</fullName>
    </submittedName>
</protein>
<name>A0ACC2D9K9_DIPCM</name>
<gene>
    <name evidence="1" type="ORF">O6H91_07G128700</name>
</gene>
<proteinExistence type="predicted"/>
<dbReference type="EMBL" id="CM055098">
    <property type="protein sequence ID" value="KAJ7550996.1"/>
    <property type="molecule type" value="Genomic_DNA"/>
</dbReference>
<dbReference type="Proteomes" id="UP001162992">
    <property type="component" value="Chromosome 7"/>
</dbReference>
<evidence type="ECO:0000313" key="1">
    <source>
        <dbReference type="EMBL" id="KAJ7550996.1"/>
    </source>
</evidence>
<accession>A0ACC2D9K9</accession>
<comment type="caution">
    <text evidence="1">The sequence shown here is derived from an EMBL/GenBank/DDBJ whole genome shotgun (WGS) entry which is preliminary data.</text>
</comment>
<keyword evidence="2" id="KW-1185">Reference proteome</keyword>
<evidence type="ECO:0000313" key="2">
    <source>
        <dbReference type="Proteomes" id="UP001162992"/>
    </source>
</evidence>
<sequence>MPDSLVRPLAFAVALATVCLLTPPATGNGANRERFNAAAHSNFVKSQYSRDMKVQVGASCGSDPNFCADPKKNPKGGSTCCFKKSCRDLHNDRNNCGLCGNSCGYGLTCCSGKCVNLFDNNNNCGNCGTACVGRAQCEFGLCGYGGYDNSKPDVFPKHW</sequence>